<reference evidence="2" key="1">
    <citation type="journal article" date="2011" name="Science">
        <title>The plant cell wall-decomposing machinery underlies the functional diversity of forest fungi.</title>
        <authorList>
            <person name="Eastwood D.C."/>
            <person name="Floudas D."/>
            <person name="Binder M."/>
            <person name="Majcherczyk A."/>
            <person name="Schneider P."/>
            <person name="Aerts A."/>
            <person name="Asiegbu F.O."/>
            <person name="Baker S.E."/>
            <person name="Barry K."/>
            <person name="Bendiksby M."/>
            <person name="Blumentritt M."/>
            <person name="Coutinho P.M."/>
            <person name="Cullen D."/>
            <person name="de Vries R.P."/>
            <person name="Gathman A."/>
            <person name="Goodell B."/>
            <person name="Henrissat B."/>
            <person name="Ihrmark K."/>
            <person name="Kauserud H."/>
            <person name="Kohler A."/>
            <person name="LaButti K."/>
            <person name="Lapidus A."/>
            <person name="Lavin J.L."/>
            <person name="Lee Y.-H."/>
            <person name="Lindquist E."/>
            <person name="Lilly W."/>
            <person name="Lucas S."/>
            <person name="Morin E."/>
            <person name="Murat C."/>
            <person name="Oguiza J.A."/>
            <person name="Park J."/>
            <person name="Pisabarro A.G."/>
            <person name="Riley R."/>
            <person name="Rosling A."/>
            <person name="Salamov A."/>
            <person name="Schmidt O."/>
            <person name="Schmutz J."/>
            <person name="Skrede I."/>
            <person name="Stenlid J."/>
            <person name="Wiebenga A."/>
            <person name="Xie X."/>
            <person name="Kuees U."/>
            <person name="Hibbett D.S."/>
            <person name="Hoffmeister D."/>
            <person name="Hoegberg N."/>
            <person name="Martin F."/>
            <person name="Grigoriev I.V."/>
            <person name="Watkinson S.C."/>
        </authorList>
    </citation>
    <scope>NUCLEOTIDE SEQUENCE [LARGE SCALE GENOMIC DNA]</scope>
    <source>
        <strain evidence="2">S7.9</strain>
    </source>
</reference>
<dbReference type="RefSeq" id="XP_007323557.1">
    <property type="nucleotide sequence ID" value="XM_007323495.1"/>
</dbReference>
<sequence>MRLRNWKETVEPTIEDTLLDVHPHFIDEPFPWVFHNGNAAWVKVDGKWVCGVIVTFERYHFDERNIWRVYLVRWGGRRKDHHQASFMTGDGNIKPDSPEVRELLRKEGVFI</sequence>
<dbReference type="AlphaFoldDB" id="F8PAY3"/>
<evidence type="ECO:0000313" key="1">
    <source>
        <dbReference type="EMBL" id="EGO19424.1"/>
    </source>
</evidence>
<proteinExistence type="predicted"/>
<dbReference type="GeneID" id="18821237"/>
<protein>
    <submittedName>
        <fullName evidence="1">Uncharacterized protein</fullName>
    </submittedName>
</protein>
<name>F8PAY3_SERL9</name>
<evidence type="ECO:0000313" key="2">
    <source>
        <dbReference type="Proteomes" id="UP000008064"/>
    </source>
</evidence>
<organism evidence="2">
    <name type="scientific">Serpula lacrymans var. lacrymans (strain S7.9)</name>
    <name type="common">Dry rot fungus</name>
    <dbReference type="NCBI Taxonomy" id="578457"/>
    <lineage>
        <taxon>Eukaryota</taxon>
        <taxon>Fungi</taxon>
        <taxon>Dikarya</taxon>
        <taxon>Basidiomycota</taxon>
        <taxon>Agaricomycotina</taxon>
        <taxon>Agaricomycetes</taxon>
        <taxon>Agaricomycetidae</taxon>
        <taxon>Boletales</taxon>
        <taxon>Coniophorineae</taxon>
        <taxon>Serpulaceae</taxon>
        <taxon>Serpula</taxon>
    </lineage>
</organism>
<gene>
    <name evidence="1" type="ORF">SERLADRAFT_478808</name>
</gene>
<dbReference type="OrthoDB" id="3205170at2759"/>
<dbReference type="KEGG" id="sla:SERLADRAFT_478808"/>
<accession>F8PAY3</accession>
<dbReference type="Proteomes" id="UP000008064">
    <property type="component" value="Unassembled WGS sequence"/>
</dbReference>
<dbReference type="HOGENOM" id="CLU_141153_0_0_1"/>
<dbReference type="EMBL" id="GL945443">
    <property type="protein sequence ID" value="EGO19424.1"/>
    <property type="molecule type" value="Genomic_DNA"/>
</dbReference>